<accession>A0A8J7YRJ3</accession>
<comment type="caution">
    <text evidence="3">The sequence shown here is derived from an EMBL/GenBank/DDBJ whole genome shotgun (WGS) entry which is preliminary data.</text>
</comment>
<dbReference type="Proteomes" id="UP000750197">
    <property type="component" value="Unassembled WGS sequence"/>
</dbReference>
<dbReference type="CDD" id="cd09879">
    <property type="entry name" value="PIN_VapC_AF0591-like"/>
    <property type="match status" value="1"/>
</dbReference>
<proteinExistence type="predicted"/>
<feature type="domain" description="PIN" evidence="1">
    <location>
        <begin position="2"/>
        <end position="96"/>
    </location>
</feature>
<dbReference type="InterPro" id="IPR029060">
    <property type="entry name" value="PIN-like_dom_sf"/>
</dbReference>
<dbReference type="Gene3D" id="3.40.50.1010">
    <property type="entry name" value="5'-nuclease"/>
    <property type="match status" value="1"/>
</dbReference>
<sequence>MQKIILDTSALISIFENSLNIDAEIDRLVGEHEIIVPSSVVTELSLIGKREARMAERLASRYTVFDSRRKGDDSVAEAAKSLGAFAVVTNDMRLARELSSKGVRVMTLRSGRKLDFFRSDEAL</sequence>
<evidence type="ECO:0000313" key="4">
    <source>
        <dbReference type="Proteomes" id="UP000750197"/>
    </source>
</evidence>
<dbReference type="EMBL" id="JAHEAC010000004">
    <property type="protein sequence ID" value="MBX8643304.1"/>
    <property type="molecule type" value="Genomic_DNA"/>
</dbReference>
<dbReference type="SUPFAM" id="SSF88723">
    <property type="entry name" value="PIN domain-like"/>
    <property type="match status" value="1"/>
</dbReference>
<dbReference type="EMBL" id="JAGVSJ010000008">
    <property type="protein sequence ID" value="MBX8631737.1"/>
    <property type="molecule type" value="Genomic_DNA"/>
</dbReference>
<evidence type="ECO:0000259" key="1">
    <source>
        <dbReference type="SMART" id="SM00670"/>
    </source>
</evidence>
<evidence type="ECO:0000313" key="3">
    <source>
        <dbReference type="EMBL" id="MBX8643304.1"/>
    </source>
</evidence>
<protein>
    <submittedName>
        <fullName evidence="3">Twitching motility protein PilT</fullName>
    </submittedName>
</protein>
<reference evidence="3" key="1">
    <citation type="submission" date="2021-05" db="EMBL/GenBank/DDBJ databases">
        <title>Genomic insights into ecological role and evolution of a novel Thermoplasmata order Candidatus Sysuiplasmatales.</title>
        <authorList>
            <person name="Yuan Y."/>
        </authorList>
    </citation>
    <scope>NUCLEOTIDE SEQUENCE</scope>
    <source>
        <strain evidence="3">TUT19-bin139</strain>
        <strain evidence="2">YP2-bin.285</strain>
    </source>
</reference>
<dbReference type="InterPro" id="IPR041120">
    <property type="entry name" value="PIN_9"/>
</dbReference>
<dbReference type="InterPro" id="IPR002716">
    <property type="entry name" value="PIN_dom"/>
</dbReference>
<organism evidence="3 4">
    <name type="scientific">Candidatus Sysuiplasma superficiale</name>
    <dbReference type="NCBI Taxonomy" id="2823368"/>
    <lineage>
        <taxon>Archaea</taxon>
        <taxon>Methanobacteriati</taxon>
        <taxon>Thermoplasmatota</taxon>
        <taxon>Thermoplasmata</taxon>
        <taxon>Candidatus Sysuiplasmatales</taxon>
        <taxon>Candidatus Sysuiplasmataceae</taxon>
        <taxon>Candidatus Sysuiplasma</taxon>
    </lineage>
</organism>
<evidence type="ECO:0000313" key="2">
    <source>
        <dbReference type="EMBL" id="MBX8631737.1"/>
    </source>
</evidence>
<dbReference type="AlphaFoldDB" id="A0A8J7YRJ3"/>
<dbReference type="SMART" id="SM00670">
    <property type="entry name" value="PINc"/>
    <property type="match status" value="1"/>
</dbReference>
<gene>
    <name evidence="2" type="ORF">J9259_04355</name>
    <name evidence="3" type="ORF">KIY12_01035</name>
</gene>
<dbReference type="Proteomes" id="UP000716004">
    <property type="component" value="Unassembled WGS sequence"/>
</dbReference>
<name>A0A8J7YRJ3_9ARCH</name>
<dbReference type="Pfam" id="PF18477">
    <property type="entry name" value="PIN_9"/>
    <property type="match status" value="1"/>
</dbReference>